<dbReference type="Proteomes" id="UP000184295">
    <property type="component" value="Unassembled WGS sequence"/>
</dbReference>
<dbReference type="Pfam" id="PF03061">
    <property type="entry name" value="4HBT"/>
    <property type="match status" value="1"/>
</dbReference>
<dbReference type="AlphaFoldDB" id="A0A1M4XEW4"/>
<gene>
    <name evidence="4" type="ORF">SAMN02745225_01993</name>
</gene>
<protein>
    <submittedName>
        <fullName evidence="4">Uncharacterized domain 1-containing protein</fullName>
    </submittedName>
</protein>
<dbReference type="Gene3D" id="3.10.129.10">
    <property type="entry name" value="Hotdog Thioesterase"/>
    <property type="match status" value="1"/>
</dbReference>
<evidence type="ECO:0000313" key="5">
    <source>
        <dbReference type="Proteomes" id="UP000184295"/>
    </source>
</evidence>
<evidence type="ECO:0000256" key="1">
    <source>
        <dbReference type="ARBA" id="ARBA00008324"/>
    </source>
</evidence>
<dbReference type="InterPro" id="IPR029069">
    <property type="entry name" value="HotDog_dom_sf"/>
</dbReference>
<dbReference type="SUPFAM" id="SSF54637">
    <property type="entry name" value="Thioesterase/thiol ester dehydrase-isomerase"/>
    <property type="match status" value="1"/>
</dbReference>
<sequence>MRTPLLGLRWAQGAWPWYGHGFVVAETGGYMTTEAVLDATFVAMTQGITDQKPFPVPQVPPPCDLTLGLSLMEKDVGRCVWKMEGDERFSNPAGVVQGGFIAAMIDSAMGAAVITSVESRKIFATNTDLNVRFLKPARIGKELRCEAKVISSGKTVAFVEAMVLDEDERMIATGSSTYLLIERSG</sequence>
<dbReference type="PANTHER" id="PTHR21660:SF1">
    <property type="entry name" value="ACYL-COENZYME A THIOESTERASE 13"/>
    <property type="match status" value="1"/>
</dbReference>
<dbReference type="STRING" id="1121881.SAMN02745225_01993"/>
<dbReference type="InterPro" id="IPR003736">
    <property type="entry name" value="PAAI_dom"/>
</dbReference>
<dbReference type="EMBL" id="FQUL01000038">
    <property type="protein sequence ID" value="SHE91988.1"/>
    <property type="molecule type" value="Genomic_DNA"/>
</dbReference>
<dbReference type="NCBIfam" id="TIGR00369">
    <property type="entry name" value="unchar_dom_1"/>
    <property type="match status" value="1"/>
</dbReference>
<reference evidence="5" key="1">
    <citation type="submission" date="2016-11" db="EMBL/GenBank/DDBJ databases">
        <authorList>
            <person name="Varghese N."/>
            <person name="Submissions S."/>
        </authorList>
    </citation>
    <scope>NUCLEOTIDE SEQUENCE [LARGE SCALE GENOMIC DNA]</scope>
    <source>
        <strain evidence="5">DSM 19514</strain>
    </source>
</reference>
<feature type="domain" description="Thioesterase" evidence="3">
    <location>
        <begin position="94"/>
        <end position="170"/>
    </location>
</feature>
<organism evidence="4 5">
    <name type="scientific">Ferrithrix thermotolerans DSM 19514</name>
    <dbReference type="NCBI Taxonomy" id="1121881"/>
    <lineage>
        <taxon>Bacteria</taxon>
        <taxon>Bacillati</taxon>
        <taxon>Actinomycetota</taxon>
        <taxon>Acidimicrobiia</taxon>
        <taxon>Acidimicrobiales</taxon>
        <taxon>Acidimicrobiaceae</taxon>
        <taxon>Ferrithrix</taxon>
    </lineage>
</organism>
<keyword evidence="5" id="KW-1185">Reference proteome</keyword>
<dbReference type="CDD" id="cd03443">
    <property type="entry name" value="PaaI_thioesterase"/>
    <property type="match status" value="1"/>
</dbReference>
<name>A0A1M4XEW4_9ACTN</name>
<dbReference type="InterPro" id="IPR006683">
    <property type="entry name" value="Thioestr_dom"/>
</dbReference>
<accession>A0A1M4XEW4</accession>
<dbReference type="GO" id="GO:0047617">
    <property type="term" value="F:fatty acyl-CoA hydrolase activity"/>
    <property type="evidence" value="ECO:0007669"/>
    <property type="project" value="InterPro"/>
</dbReference>
<evidence type="ECO:0000259" key="3">
    <source>
        <dbReference type="Pfam" id="PF03061"/>
    </source>
</evidence>
<dbReference type="PANTHER" id="PTHR21660">
    <property type="entry name" value="THIOESTERASE SUPERFAMILY MEMBER-RELATED"/>
    <property type="match status" value="1"/>
</dbReference>
<evidence type="ECO:0000256" key="2">
    <source>
        <dbReference type="ARBA" id="ARBA00022801"/>
    </source>
</evidence>
<keyword evidence="2" id="KW-0378">Hydrolase</keyword>
<comment type="similarity">
    <text evidence="1">Belongs to the thioesterase PaaI family.</text>
</comment>
<evidence type="ECO:0000313" key="4">
    <source>
        <dbReference type="EMBL" id="SHE91988.1"/>
    </source>
</evidence>
<dbReference type="InterPro" id="IPR039298">
    <property type="entry name" value="ACOT13"/>
</dbReference>
<proteinExistence type="inferred from homology"/>